<dbReference type="AlphaFoldDB" id="A0A699WZI2"/>
<proteinExistence type="predicted"/>
<feature type="compositionally biased region" description="Basic and acidic residues" evidence="1">
    <location>
        <begin position="1"/>
        <end position="16"/>
    </location>
</feature>
<evidence type="ECO:0000256" key="1">
    <source>
        <dbReference type="SAM" id="MobiDB-lite"/>
    </source>
</evidence>
<sequence>MLSKGVHEHTNHEKLKIVSNTSGDDQIDSNIISDDPYVENNGGTDEHDLNAHDQSFDIESMIYKILNKKLKINKE</sequence>
<feature type="compositionally biased region" description="Low complexity" evidence="1">
    <location>
        <begin position="22"/>
        <end position="35"/>
    </location>
</feature>
<accession>A0A699WZI2</accession>
<evidence type="ECO:0000313" key="2">
    <source>
        <dbReference type="EMBL" id="GFD53222.1"/>
    </source>
</evidence>
<feature type="region of interest" description="Disordered" evidence="1">
    <location>
        <begin position="1"/>
        <end position="50"/>
    </location>
</feature>
<protein>
    <submittedName>
        <fullName evidence="2">Uncharacterized protein</fullName>
    </submittedName>
</protein>
<comment type="caution">
    <text evidence="2">The sequence shown here is derived from an EMBL/GenBank/DDBJ whole genome shotgun (WGS) entry which is preliminary data.</text>
</comment>
<organism evidence="2">
    <name type="scientific">Tanacetum cinerariifolium</name>
    <name type="common">Dalmatian daisy</name>
    <name type="synonym">Chrysanthemum cinerariifolium</name>
    <dbReference type="NCBI Taxonomy" id="118510"/>
    <lineage>
        <taxon>Eukaryota</taxon>
        <taxon>Viridiplantae</taxon>
        <taxon>Streptophyta</taxon>
        <taxon>Embryophyta</taxon>
        <taxon>Tracheophyta</taxon>
        <taxon>Spermatophyta</taxon>
        <taxon>Magnoliopsida</taxon>
        <taxon>eudicotyledons</taxon>
        <taxon>Gunneridae</taxon>
        <taxon>Pentapetalae</taxon>
        <taxon>asterids</taxon>
        <taxon>campanulids</taxon>
        <taxon>Asterales</taxon>
        <taxon>Asteraceae</taxon>
        <taxon>Asteroideae</taxon>
        <taxon>Anthemideae</taxon>
        <taxon>Anthemidinae</taxon>
        <taxon>Tanacetum</taxon>
    </lineage>
</organism>
<dbReference type="EMBL" id="BKCJ011791623">
    <property type="protein sequence ID" value="GFD53222.1"/>
    <property type="molecule type" value="Genomic_DNA"/>
</dbReference>
<name>A0A699WZI2_TANCI</name>
<gene>
    <name evidence="2" type="ORF">Tci_925191</name>
</gene>
<reference evidence="2" key="1">
    <citation type="journal article" date="2019" name="Sci. Rep.">
        <title>Draft genome of Tanacetum cinerariifolium, the natural source of mosquito coil.</title>
        <authorList>
            <person name="Yamashiro T."/>
            <person name="Shiraishi A."/>
            <person name="Satake H."/>
            <person name="Nakayama K."/>
        </authorList>
    </citation>
    <scope>NUCLEOTIDE SEQUENCE</scope>
</reference>